<dbReference type="CDD" id="cd01420">
    <property type="entry name" value="MoaC_PE"/>
    <property type="match status" value="1"/>
</dbReference>
<dbReference type="InterPro" id="IPR047594">
    <property type="entry name" value="MoaC_bact/euk"/>
</dbReference>
<evidence type="ECO:0000256" key="1">
    <source>
        <dbReference type="ARBA" id="ARBA00001637"/>
    </source>
</evidence>
<name>A0A934VPP4_9BACT</name>
<dbReference type="InterPro" id="IPR002820">
    <property type="entry name" value="Mopterin_CF_biosynth-C_dom"/>
</dbReference>
<dbReference type="Pfam" id="PF01967">
    <property type="entry name" value="MoaC"/>
    <property type="match status" value="1"/>
</dbReference>
<dbReference type="GO" id="GO:0006777">
    <property type="term" value="P:Mo-molybdopterin cofactor biosynthetic process"/>
    <property type="evidence" value="ECO:0007669"/>
    <property type="project" value="UniProtKB-UniRule"/>
</dbReference>
<feature type="binding site" evidence="7">
    <location>
        <begin position="80"/>
        <end position="82"/>
    </location>
    <ligand>
        <name>substrate</name>
    </ligand>
</feature>
<dbReference type="Gene3D" id="3.30.70.640">
    <property type="entry name" value="Molybdopterin cofactor biosynthesis C (MoaC) domain"/>
    <property type="match status" value="1"/>
</dbReference>
<dbReference type="RefSeq" id="WP_200353951.1">
    <property type="nucleotide sequence ID" value="NZ_JAENIL010000003.1"/>
</dbReference>
<evidence type="ECO:0000259" key="8">
    <source>
        <dbReference type="Pfam" id="PF01967"/>
    </source>
</evidence>
<evidence type="ECO:0000256" key="3">
    <source>
        <dbReference type="ARBA" id="ARBA00012575"/>
    </source>
</evidence>
<comment type="similarity">
    <text evidence="7">Belongs to the MoaC family.</text>
</comment>
<keyword evidence="10" id="KW-1185">Reference proteome</keyword>
<evidence type="ECO:0000256" key="7">
    <source>
        <dbReference type="HAMAP-Rule" id="MF_01224"/>
    </source>
</evidence>
<dbReference type="GO" id="GO:0061799">
    <property type="term" value="F:cyclic pyranopterin monophosphate synthase activity"/>
    <property type="evidence" value="ECO:0007669"/>
    <property type="project" value="UniProtKB-UniRule"/>
</dbReference>
<sequence>MSAANKFTHLDENQQPHMVDVTEKDVTRRTATARAIVQLTPEIMAQFDGQELQSKKGPVFHTAILAGIQAAKKTSDLIPLCHPLPLTKCKVTIEPVDEVRVEVQATCTTDAKTGVEMEALTAASGAALTLYDMCKALSKAIVIEDVRLLEKTGGKSGDYKA</sequence>
<protein>
    <recommendedName>
        <fullName evidence="3 7">Cyclic pyranopterin monophosphate synthase</fullName>
        <ecNumber evidence="3 7">4.6.1.17</ecNumber>
    </recommendedName>
    <alternativeName>
        <fullName evidence="7">Molybdenum cofactor biosynthesis protein C</fullName>
    </alternativeName>
</protein>
<dbReference type="NCBIfam" id="TIGR00581">
    <property type="entry name" value="moaC"/>
    <property type="match status" value="1"/>
</dbReference>
<organism evidence="9 10">
    <name type="scientific">Pelagicoccus mobilis</name>
    <dbReference type="NCBI Taxonomy" id="415221"/>
    <lineage>
        <taxon>Bacteria</taxon>
        <taxon>Pseudomonadati</taxon>
        <taxon>Verrucomicrobiota</taxon>
        <taxon>Opitutia</taxon>
        <taxon>Puniceicoccales</taxon>
        <taxon>Pelagicoccaceae</taxon>
        <taxon>Pelagicoccus</taxon>
    </lineage>
</organism>
<evidence type="ECO:0000313" key="9">
    <source>
        <dbReference type="EMBL" id="MBK1875734.1"/>
    </source>
</evidence>
<evidence type="ECO:0000313" key="10">
    <source>
        <dbReference type="Proteomes" id="UP000617628"/>
    </source>
</evidence>
<gene>
    <name evidence="7 9" type="primary">moaC</name>
    <name evidence="9" type="ORF">JIN87_02580</name>
</gene>
<evidence type="ECO:0000256" key="2">
    <source>
        <dbReference type="ARBA" id="ARBA00005046"/>
    </source>
</evidence>
<comment type="subunit">
    <text evidence="7">Homohexamer; trimer of dimers.</text>
</comment>
<dbReference type="EMBL" id="JAENIL010000003">
    <property type="protein sequence ID" value="MBK1875734.1"/>
    <property type="molecule type" value="Genomic_DNA"/>
</dbReference>
<dbReference type="AlphaFoldDB" id="A0A934VPP4"/>
<comment type="catalytic activity">
    <reaction evidence="1 7">
        <text>(8S)-3',8-cyclo-7,8-dihydroguanosine 5'-triphosphate = cyclic pyranopterin phosphate + diphosphate</text>
        <dbReference type="Rhea" id="RHEA:49580"/>
        <dbReference type="ChEBI" id="CHEBI:33019"/>
        <dbReference type="ChEBI" id="CHEBI:59648"/>
        <dbReference type="ChEBI" id="CHEBI:131766"/>
        <dbReference type="EC" id="4.6.1.17"/>
    </reaction>
</comment>
<feature type="active site" evidence="7">
    <location>
        <position position="132"/>
    </location>
</feature>
<evidence type="ECO:0000256" key="6">
    <source>
        <dbReference type="ARBA" id="ARBA00055087"/>
    </source>
</evidence>
<accession>A0A934VPP4</accession>
<proteinExistence type="inferred from homology"/>
<dbReference type="SUPFAM" id="SSF55040">
    <property type="entry name" value="Molybdenum cofactor biosynthesis protein C, MoaC"/>
    <property type="match status" value="1"/>
</dbReference>
<keyword evidence="4 7" id="KW-0501">Molybdenum cofactor biosynthesis</keyword>
<dbReference type="PANTHER" id="PTHR22960">
    <property type="entry name" value="MOLYBDOPTERIN COFACTOR SYNTHESIS PROTEIN A"/>
    <property type="match status" value="1"/>
</dbReference>
<dbReference type="EC" id="4.6.1.17" evidence="3 7"/>
<comment type="function">
    <text evidence="6 7">Catalyzes the conversion of (8S)-3',8-cyclo-7,8-dihydroguanosine 5'-triphosphate to cyclic pyranopterin monophosphate (cPMP).</text>
</comment>
<reference evidence="9" key="1">
    <citation type="submission" date="2021-01" db="EMBL/GenBank/DDBJ databases">
        <title>Modified the classification status of verrucomicrobia.</title>
        <authorList>
            <person name="Feng X."/>
        </authorList>
    </citation>
    <scope>NUCLEOTIDE SEQUENCE</scope>
    <source>
        <strain evidence="9">KCTC 13126</strain>
    </source>
</reference>
<keyword evidence="5 7" id="KW-0456">Lyase</keyword>
<dbReference type="HAMAP" id="MF_01224_B">
    <property type="entry name" value="MoaC_B"/>
    <property type="match status" value="1"/>
</dbReference>
<dbReference type="NCBIfam" id="NF006870">
    <property type="entry name" value="PRK09364.1"/>
    <property type="match status" value="1"/>
</dbReference>
<comment type="caution">
    <text evidence="9">The sequence shown here is derived from an EMBL/GenBank/DDBJ whole genome shotgun (WGS) entry which is preliminary data.</text>
</comment>
<evidence type="ECO:0000256" key="4">
    <source>
        <dbReference type="ARBA" id="ARBA00023150"/>
    </source>
</evidence>
<dbReference type="InterPro" id="IPR036522">
    <property type="entry name" value="MoaC_sf"/>
</dbReference>
<dbReference type="Proteomes" id="UP000617628">
    <property type="component" value="Unassembled WGS sequence"/>
</dbReference>
<evidence type="ECO:0000256" key="5">
    <source>
        <dbReference type="ARBA" id="ARBA00023239"/>
    </source>
</evidence>
<dbReference type="InterPro" id="IPR023045">
    <property type="entry name" value="MoaC"/>
</dbReference>
<feature type="binding site" evidence="7">
    <location>
        <begin position="117"/>
        <end position="118"/>
    </location>
    <ligand>
        <name>substrate</name>
    </ligand>
</feature>
<comment type="pathway">
    <text evidence="2 7">Cofactor biosynthesis; molybdopterin biosynthesis.</text>
</comment>
<feature type="domain" description="Molybdopterin cofactor biosynthesis C (MoaC)" evidence="8">
    <location>
        <begin position="18"/>
        <end position="154"/>
    </location>
</feature>
<dbReference type="InterPro" id="IPR050105">
    <property type="entry name" value="MoCo_biosynth_MoaA/MoaC"/>
</dbReference>